<dbReference type="Gene3D" id="1.20.1600.10">
    <property type="entry name" value="Outer membrane efflux proteins (OEP)"/>
    <property type="match status" value="1"/>
</dbReference>
<dbReference type="EMBL" id="UOET01000072">
    <property type="protein sequence ID" value="VAW27040.1"/>
    <property type="molecule type" value="Genomic_DNA"/>
</dbReference>
<organism evidence="1">
    <name type="scientific">hydrothermal vent metagenome</name>
    <dbReference type="NCBI Taxonomy" id="652676"/>
    <lineage>
        <taxon>unclassified sequences</taxon>
        <taxon>metagenomes</taxon>
        <taxon>ecological metagenomes</taxon>
    </lineage>
</organism>
<name>A0A3B0UD62_9ZZZZ</name>
<protein>
    <recommendedName>
        <fullName evidence="2">Outer membrane efflux protein</fullName>
    </recommendedName>
</protein>
<sequence length="264" mass="31594">MKDKARKIRLMSNISSAGLLMIILLFSGHAFGQNMAVDSSLFFNPITDNIVKRLPPLNVLIDSAAYNSPDLHYQDLKAQYYYYEQLSAQRAWLEHFSLNLDLNLGKWNFWDKDEFTKIDHFYRSQSYRDNYAVGFYIRFPLATFFDRRNRIKKQKKWIEISLTQKEINRRFLAKEVIEYYNNLVQYQNYIRIYNDYQNFTMMQMRMAQNEFLNGEISTAEYTRLKEIQTRGAIDFQQAIAEFNKNYQLLEVATGMKFNLINILR</sequence>
<dbReference type="GO" id="GO:0015562">
    <property type="term" value="F:efflux transmembrane transporter activity"/>
    <property type="evidence" value="ECO:0007669"/>
    <property type="project" value="InterPro"/>
</dbReference>
<accession>A0A3B0UD62</accession>
<gene>
    <name evidence="1" type="ORF">MNBD_BACTEROID07-655</name>
</gene>
<reference evidence="1" key="1">
    <citation type="submission" date="2018-06" db="EMBL/GenBank/DDBJ databases">
        <authorList>
            <person name="Zhirakovskaya E."/>
        </authorList>
    </citation>
    <scope>NUCLEOTIDE SEQUENCE</scope>
</reference>
<evidence type="ECO:0008006" key="2">
    <source>
        <dbReference type="Google" id="ProtNLM"/>
    </source>
</evidence>
<dbReference type="AlphaFoldDB" id="A0A3B0UD62"/>
<dbReference type="SUPFAM" id="SSF56954">
    <property type="entry name" value="Outer membrane efflux proteins (OEP)"/>
    <property type="match status" value="1"/>
</dbReference>
<proteinExistence type="predicted"/>
<evidence type="ECO:0000313" key="1">
    <source>
        <dbReference type="EMBL" id="VAW27040.1"/>
    </source>
</evidence>